<feature type="transmembrane region" description="Helical" evidence="1">
    <location>
        <begin position="12"/>
        <end position="30"/>
    </location>
</feature>
<dbReference type="KEGG" id="llh:I41_40020"/>
<feature type="transmembrane region" description="Helical" evidence="1">
    <location>
        <begin position="78"/>
        <end position="97"/>
    </location>
</feature>
<sequence>MATTGRIESLDQFRGYTVAGMFVVNFLGSFDATPVVLTHQNNFCSYADTIMPQFFFAVGFAFRLTFGRRAQAEGLRRAYGHVVRRLLGLALVALVIYEAPTVADNWDELVALGPLGALQMGVKSWFQTLMHIAVTSLWILPVIRSGPAVRTLFAIGSAALFAVLSHWFYFEWVQRGGIDGGVLGFLAWTTPTIVGTLACDILVDGDSSRRVVRLFGWGTLLMLVGWLLSCGSSLYDVLPEQESGGDSNPAENWAADPVWPSGKRQADHALRPIEPPFVPPPGPELREENFWMMSQRSANLSYHVFAAGASLALFGVFYIACDGWGWRLGLFRTLGTNALVGYVLHGIVGNAVERFMPNDSPGWYVAAGFLLYFGVTYLFIRKLERDGIYLKL</sequence>
<dbReference type="RefSeq" id="WP_145434528.1">
    <property type="nucleotide sequence ID" value="NZ_CP036339.1"/>
</dbReference>
<feature type="transmembrane region" description="Helical" evidence="1">
    <location>
        <begin position="333"/>
        <end position="351"/>
    </location>
</feature>
<feature type="transmembrane region" description="Helical" evidence="1">
    <location>
        <begin position="152"/>
        <end position="170"/>
    </location>
</feature>
<organism evidence="3 4">
    <name type="scientific">Lacipirellula limnantheis</name>
    <dbReference type="NCBI Taxonomy" id="2528024"/>
    <lineage>
        <taxon>Bacteria</taxon>
        <taxon>Pseudomonadati</taxon>
        <taxon>Planctomycetota</taxon>
        <taxon>Planctomycetia</taxon>
        <taxon>Pirellulales</taxon>
        <taxon>Lacipirellulaceae</taxon>
        <taxon>Lacipirellula</taxon>
    </lineage>
</organism>
<keyword evidence="1" id="KW-0472">Membrane</keyword>
<keyword evidence="4" id="KW-1185">Reference proteome</keyword>
<keyword evidence="1" id="KW-0812">Transmembrane</keyword>
<gene>
    <name evidence="3" type="ORF">I41_40020</name>
</gene>
<feature type="transmembrane region" description="Helical" evidence="1">
    <location>
        <begin position="215"/>
        <end position="235"/>
    </location>
</feature>
<feature type="transmembrane region" description="Helical" evidence="1">
    <location>
        <begin position="182"/>
        <end position="203"/>
    </location>
</feature>
<feature type="transmembrane region" description="Helical" evidence="1">
    <location>
        <begin position="363"/>
        <end position="380"/>
    </location>
</feature>
<dbReference type="InterPro" id="IPR012429">
    <property type="entry name" value="HGSNAT_cat"/>
</dbReference>
<protein>
    <recommendedName>
        <fullName evidence="2">Heparan-alpha-glucosaminide N-acetyltransferase catalytic domain-containing protein</fullName>
    </recommendedName>
</protein>
<dbReference type="AlphaFoldDB" id="A0A517U2G9"/>
<dbReference type="Pfam" id="PF07786">
    <property type="entry name" value="HGSNAT_cat"/>
    <property type="match status" value="1"/>
</dbReference>
<name>A0A517U2G9_9BACT</name>
<feature type="transmembrane region" description="Helical" evidence="1">
    <location>
        <begin position="117"/>
        <end position="140"/>
    </location>
</feature>
<dbReference type="OrthoDB" id="9766391at2"/>
<proteinExistence type="predicted"/>
<dbReference type="PANTHER" id="PTHR31061">
    <property type="entry name" value="LD22376P"/>
    <property type="match status" value="1"/>
</dbReference>
<feature type="domain" description="Heparan-alpha-glucosaminide N-acetyltransferase catalytic" evidence="2">
    <location>
        <begin position="6"/>
        <end position="168"/>
    </location>
</feature>
<dbReference type="PANTHER" id="PTHR31061:SF24">
    <property type="entry name" value="LD22376P"/>
    <property type="match status" value="1"/>
</dbReference>
<keyword evidence="1" id="KW-1133">Transmembrane helix</keyword>
<feature type="transmembrane region" description="Helical" evidence="1">
    <location>
        <begin position="300"/>
        <end position="321"/>
    </location>
</feature>
<feature type="transmembrane region" description="Helical" evidence="1">
    <location>
        <begin position="50"/>
        <end position="66"/>
    </location>
</feature>
<evidence type="ECO:0000313" key="4">
    <source>
        <dbReference type="Proteomes" id="UP000317909"/>
    </source>
</evidence>
<dbReference type="Proteomes" id="UP000317909">
    <property type="component" value="Chromosome"/>
</dbReference>
<dbReference type="EMBL" id="CP036339">
    <property type="protein sequence ID" value="QDT74800.1"/>
    <property type="molecule type" value="Genomic_DNA"/>
</dbReference>
<reference evidence="3 4" key="1">
    <citation type="submission" date="2019-02" db="EMBL/GenBank/DDBJ databases">
        <title>Deep-cultivation of Planctomycetes and their phenomic and genomic characterization uncovers novel biology.</title>
        <authorList>
            <person name="Wiegand S."/>
            <person name="Jogler M."/>
            <person name="Boedeker C."/>
            <person name="Pinto D."/>
            <person name="Vollmers J."/>
            <person name="Rivas-Marin E."/>
            <person name="Kohn T."/>
            <person name="Peeters S.H."/>
            <person name="Heuer A."/>
            <person name="Rast P."/>
            <person name="Oberbeckmann S."/>
            <person name="Bunk B."/>
            <person name="Jeske O."/>
            <person name="Meyerdierks A."/>
            <person name="Storesund J.E."/>
            <person name="Kallscheuer N."/>
            <person name="Luecker S."/>
            <person name="Lage O.M."/>
            <person name="Pohl T."/>
            <person name="Merkel B.J."/>
            <person name="Hornburger P."/>
            <person name="Mueller R.-W."/>
            <person name="Bruemmer F."/>
            <person name="Labrenz M."/>
            <person name="Spormann A.M."/>
            <person name="Op den Camp H."/>
            <person name="Overmann J."/>
            <person name="Amann R."/>
            <person name="Jetten M.S.M."/>
            <person name="Mascher T."/>
            <person name="Medema M.H."/>
            <person name="Devos D.P."/>
            <person name="Kaster A.-K."/>
            <person name="Ovreas L."/>
            <person name="Rohde M."/>
            <person name="Galperin M.Y."/>
            <person name="Jogler C."/>
        </authorList>
    </citation>
    <scope>NUCLEOTIDE SEQUENCE [LARGE SCALE GENOMIC DNA]</scope>
    <source>
        <strain evidence="3 4">I41</strain>
    </source>
</reference>
<evidence type="ECO:0000259" key="2">
    <source>
        <dbReference type="Pfam" id="PF07786"/>
    </source>
</evidence>
<evidence type="ECO:0000313" key="3">
    <source>
        <dbReference type="EMBL" id="QDT74800.1"/>
    </source>
</evidence>
<accession>A0A517U2G9</accession>
<evidence type="ECO:0000256" key="1">
    <source>
        <dbReference type="SAM" id="Phobius"/>
    </source>
</evidence>